<accession>A0A5C3PV07</accession>
<dbReference type="Proteomes" id="UP000308197">
    <property type="component" value="Unassembled WGS sequence"/>
</dbReference>
<evidence type="ECO:0000256" key="1">
    <source>
        <dbReference type="SAM" id="MobiDB-lite"/>
    </source>
</evidence>
<keyword evidence="2" id="KW-0472">Membrane</keyword>
<feature type="domain" description="DUF6534" evidence="3">
    <location>
        <begin position="170"/>
        <end position="256"/>
    </location>
</feature>
<feature type="transmembrane region" description="Helical" evidence="2">
    <location>
        <begin position="122"/>
        <end position="142"/>
    </location>
</feature>
<keyword evidence="2" id="KW-1133">Transmembrane helix</keyword>
<evidence type="ECO:0000256" key="2">
    <source>
        <dbReference type="SAM" id="Phobius"/>
    </source>
</evidence>
<protein>
    <recommendedName>
        <fullName evidence="3">DUF6534 domain-containing protein</fullName>
    </recommendedName>
</protein>
<evidence type="ECO:0000259" key="3">
    <source>
        <dbReference type="Pfam" id="PF20152"/>
    </source>
</evidence>
<dbReference type="STRING" id="1314778.A0A5C3PV07"/>
<keyword evidence="2" id="KW-0812">Transmembrane</keyword>
<evidence type="ECO:0000313" key="5">
    <source>
        <dbReference type="Proteomes" id="UP000308197"/>
    </source>
</evidence>
<feature type="compositionally biased region" description="Polar residues" evidence="1">
    <location>
        <begin position="284"/>
        <end position="294"/>
    </location>
</feature>
<evidence type="ECO:0000313" key="4">
    <source>
        <dbReference type="EMBL" id="TFK93382.1"/>
    </source>
</evidence>
<dbReference type="AlphaFoldDB" id="A0A5C3PV07"/>
<feature type="transmembrane region" description="Helical" evidence="2">
    <location>
        <begin position="162"/>
        <end position="185"/>
    </location>
</feature>
<proteinExistence type="predicted"/>
<organism evidence="4 5">
    <name type="scientific">Polyporus arcularius HHB13444</name>
    <dbReference type="NCBI Taxonomy" id="1314778"/>
    <lineage>
        <taxon>Eukaryota</taxon>
        <taxon>Fungi</taxon>
        <taxon>Dikarya</taxon>
        <taxon>Basidiomycota</taxon>
        <taxon>Agaricomycotina</taxon>
        <taxon>Agaricomycetes</taxon>
        <taxon>Polyporales</taxon>
        <taxon>Polyporaceae</taxon>
        <taxon>Polyporus</taxon>
    </lineage>
</organism>
<dbReference type="InParanoid" id="A0A5C3PV07"/>
<dbReference type="PANTHER" id="PTHR40465:SF1">
    <property type="entry name" value="DUF6534 DOMAIN-CONTAINING PROTEIN"/>
    <property type="match status" value="1"/>
</dbReference>
<name>A0A5C3PV07_9APHY</name>
<feature type="compositionally biased region" description="Basic and acidic residues" evidence="1">
    <location>
        <begin position="309"/>
        <end position="327"/>
    </location>
</feature>
<feature type="transmembrane region" description="Helical" evidence="2">
    <location>
        <begin position="20"/>
        <end position="38"/>
    </location>
</feature>
<feature type="compositionally biased region" description="Low complexity" evidence="1">
    <location>
        <begin position="274"/>
        <end position="283"/>
    </location>
</feature>
<dbReference type="PANTHER" id="PTHR40465">
    <property type="entry name" value="CHROMOSOME 1, WHOLE GENOME SHOTGUN SEQUENCE"/>
    <property type="match status" value="1"/>
</dbReference>
<feature type="region of interest" description="Disordered" evidence="1">
    <location>
        <begin position="274"/>
        <end position="294"/>
    </location>
</feature>
<feature type="transmembrane region" description="Helical" evidence="2">
    <location>
        <begin position="230"/>
        <end position="251"/>
    </location>
</feature>
<dbReference type="EMBL" id="ML210982">
    <property type="protein sequence ID" value="TFK93382.1"/>
    <property type="molecule type" value="Genomic_DNA"/>
</dbReference>
<keyword evidence="5" id="KW-1185">Reference proteome</keyword>
<feature type="transmembrane region" description="Helical" evidence="2">
    <location>
        <begin position="197"/>
        <end position="224"/>
    </location>
</feature>
<dbReference type="InterPro" id="IPR045339">
    <property type="entry name" value="DUF6534"/>
</dbReference>
<gene>
    <name evidence="4" type="ORF">K466DRAFT_511700</name>
</gene>
<sequence length="343" mass="37721">MVGLALDDTLGAAFLGATTPHNNCSLYGITIVQTYIYYKRNRSDPTYLKLLVTSTVHRMLDSLHLALITHAVYFYAVTNFTNLLELMIPTWCVFLPTASGVSDGTVRGIFCQRVWKLSNRNWLLCLAIVVSSLVVFSGSIAFAVKGFSIASFADLPQISDILYVSLGAGVVADVLIAASMCVLLAKRRTGFARTDSMVRVLMMYSINTGALTSLCAMLCLITYANMPNNFVFIAFYFVLPKLFLNSLLATLNARRRLRESSSAAMVSIPLSTTSNSRMSFSSRPQYSHNRGGQSDQLNLEIQVQTVTDSKTDPDPHGECKEESESKSWHPVYSTAEEPIAIAV</sequence>
<reference evidence="4 5" key="1">
    <citation type="journal article" date="2019" name="Nat. Ecol. Evol.">
        <title>Megaphylogeny resolves global patterns of mushroom evolution.</title>
        <authorList>
            <person name="Varga T."/>
            <person name="Krizsan K."/>
            <person name="Foldi C."/>
            <person name="Dima B."/>
            <person name="Sanchez-Garcia M."/>
            <person name="Sanchez-Ramirez S."/>
            <person name="Szollosi G.J."/>
            <person name="Szarkandi J.G."/>
            <person name="Papp V."/>
            <person name="Albert L."/>
            <person name="Andreopoulos W."/>
            <person name="Angelini C."/>
            <person name="Antonin V."/>
            <person name="Barry K.W."/>
            <person name="Bougher N.L."/>
            <person name="Buchanan P."/>
            <person name="Buyck B."/>
            <person name="Bense V."/>
            <person name="Catcheside P."/>
            <person name="Chovatia M."/>
            <person name="Cooper J."/>
            <person name="Damon W."/>
            <person name="Desjardin D."/>
            <person name="Finy P."/>
            <person name="Geml J."/>
            <person name="Haridas S."/>
            <person name="Hughes K."/>
            <person name="Justo A."/>
            <person name="Karasinski D."/>
            <person name="Kautmanova I."/>
            <person name="Kiss B."/>
            <person name="Kocsube S."/>
            <person name="Kotiranta H."/>
            <person name="LaButti K.M."/>
            <person name="Lechner B.E."/>
            <person name="Liimatainen K."/>
            <person name="Lipzen A."/>
            <person name="Lukacs Z."/>
            <person name="Mihaltcheva S."/>
            <person name="Morgado L.N."/>
            <person name="Niskanen T."/>
            <person name="Noordeloos M.E."/>
            <person name="Ohm R.A."/>
            <person name="Ortiz-Santana B."/>
            <person name="Ovrebo C."/>
            <person name="Racz N."/>
            <person name="Riley R."/>
            <person name="Savchenko A."/>
            <person name="Shiryaev A."/>
            <person name="Soop K."/>
            <person name="Spirin V."/>
            <person name="Szebenyi C."/>
            <person name="Tomsovsky M."/>
            <person name="Tulloss R.E."/>
            <person name="Uehling J."/>
            <person name="Grigoriev I.V."/>
            <person name="Vagvolgyi C."/>
            <person name="Papp T."/>
            <person name="Martin F.M."/>
            <person name="Miettinen O."/>
            <person name="Hibbett D.S."/>
            <person name="Nagy L.G."/>
        </authorList>
    </citation>
    <scope>NUCLEOTIDE SEQUENCE [LARGE SCALE GENOMIC DNA]</scope>
    <source>
        <strain evidence="4 5">HHB13444</strain>
    </source>
</reference>
<dbReference type="Pfam" id="PF20152">
    <property type="entry name" value="DUF6534"/>
    <property type="match status" value="1"/>
</dbReference>
<feature type="region of interest" description="Disordered" evidence="1">
    <location>
        <begin position="307"/>
        <end position="343"/>
    </location>
</feature>